<sequence length="270" mass="30669">MELILTNDLVKRIEFSDFEVMLGRMNAIRSRCGNPYQVEIKKYGQSTALSARGLPNDFNKLWCFEPSDLPFLDQIVEFFDSRNPDFKIDLIPTSISEEMTLKLNQKGFFQEGFHTALYTTTPTLLETEMSSVKILEVRDVEVQLFSETFCKSLELPPTIAENGESFSYLQQDPSWSLYLGFIGDKPAGFSMMYIANDGVACLAMAGTIPEYRGNGLQQAMLDRRLKDAKTKGCDLIVAQCEYGTTSFRNLQRSGFRIAFTKSVWKRQILA</sequence>
<dbReference type="CDD" id="cd04301">
    <property type="entry name" value="NAT_SF"/>
    <property type="match status" value="1"/>
</dbReference>
<reference evidence="2 3" key="1">
    <citation type="submission" date="2018-06" db="EMBL/GenBank/DDBJ databases">
        <title>Paenibacillus montanisoli sp. nov., isolated from mountain area soil.</title>
        <authorList>
            <person name="Wu M."/>
        </authorList>
    </citation>
    <scope>NUCLEOTIDE SEQUENCE [LARGE SCALE GENOMIC DNA]</scope>
    <source>
        <strain evidence="2 3">RA17</strain>
    </source>
</reference>
<dbReference type="InterPro" id="IPR016181">
    <property type="entry name" value="Acyl_CoA_acyltransferase"/>
</dbReference>
<evidence type="ECO:0000313" key="2">
    <source>
        <dbReference type="EMBL" id="RAP77301.1"/>
    </source>
</evidence>
<protein>
    <recommendedName>
        <fullName evidence="1">N-acetyltransferase domain-containing protein</fullName>
    </recommendedName>
</protein>
<dbReference type="Proteomes" id="UP000249260">
    <property type="component" value="Unassembled WGS sequence"/>
</dbReference>
<dbReference type="RefSeq" id="WP_112880426.1">
    <property type="nucleotide sequence ID" value="NZ_QLUW01000001.1"/>
</dbReference>
<name>A0A328U7D0_9BACL</name>
<dbReference type="Gene3D" id="3.40.630.30">
    <property type="match status" value="1"/>
</dbReference>
<keyword evidence="3" id="KW-1185">Reference proteome</keyword>
<dbReference type="InterPro" id="IPR000182">
    <property type="entry name" value="GNAT_dom"/>
</dbReference>
<evidence type="ECO:0000313" key="3">
    <source>
        <dbReference type="Proteomes" id="UP000249260"/>
    </source>
</evidence>
<evidence type="ECO:0000259" key="1">
    <source>
        <dbReference type="PROSITE" id="PS51186"/>
    </source>
</evidence>
<comment type="caution">
    <text evidence="2">The sequence shown here is derived from an EMBL/GenBank/DDBJ whole genome shotgun (WGS) entry which is preliminary data.</text>
</comment>
<dbReference type="EMBL" id="QLUW01000001">
    <property type="protein sequence ID" value="RAP77301.1"/>
    <property type="molecule type" value="Genomic_DNA"/>
</dbReference>
<dbReference type="SUPFAM" id="SSF55729">
    <property type="entry name" value="Acyl-CoA N-acyltransferases (Nat)"/>
    <property type="match status" value="1"/>
</dbReference>
<gene>
    <name evidence="2" type="ORF">DL346_02045</name>
</gene>
<accession>A0A328U7D0</accession>
<dbReference type="PROSITE" id="PS51186">
    <property type="entry name" value="GNAT"/>
    <property type="match status" value="1"/>
</dbReference>
<dbReference type="AlphaFoldDB" id="A0A328U7D0"/>
<dbReference type="OrthoDB" id="2350893at2"/>
<proteinExistence type="predicted"/>
<dbReference type="GO" id="GO:0016747">
    <property type="term" value="F:acyltransferase activity, transferring groups other than amino-acyl groups"/>
    <property type="evidence" value="ECO:0007669"/>
    <property type="project" value="InterPro"/>
</dbReference>
<organism evidence="2 3">
    <name type="scientific">Paenibacillus montanisoli</name>
    <dbReference type="NCBI Taxonomy" id="2081970"/>
    <lineage>
        <taxon>Bacteria</taxon>
        <taxon>Bacillati</taxon>
        <taxon>Bacillota</taxon>
        <taxon>Bacilli</taxon>
        <taxon>Bacillales</taxon>
        <taxon>Paenibacillaceae</taxon>
        <taxon>Paenibacillus</taxon>
    </lineage>
</organism>
<dbReference type="Pfam" id="PF00583">
    <property type="entry name" value="Acetyltransf_1"/>
    <property type="match status" value="1"/>
</dbReference>
<feature type="domain" description="N-acetyltransferase" evidence="1">
    <location>
        <begin position="132"/>
        <end position="270"/>
    </location>
</feature>